<dbReference type="eggNOG" id="ENOG5032SZF">
    <property type="taxonomic scope" value="Bacteria"/>
</dbReference>
<dbReference type="AlphaFoldDB" id="K1LQB0"/>
<dbReference type="STRING" id="883096.HMPREF9699_02059"/>
<dbReference type="HOGENOM" id="CLU_144225_0_0_10"/>
<keyword evidence="3" id="KW-1185">Reference proteome</keyword>
<dbReference type="Proteomes" id="UP000006085">
    <property type="component" value="Unassembled WGS sequence"/>
</dbReference>
<protein>
    <recommendedName>
        <fullName evidence="4">DUF4260 domain-containing protein</fullName>
    </recommendedName>
</protein>
<sequence length="119" mass="13465">MKTLLKLEYIALFVLGVVMFGQSEYEWWWFLVLFFVPDLSMVGYLSNPKIGAMFYNFAHHFGTAVIAFVLGKYLSINELTLAGGILLAHSAFDRILGFGLKYSDDFKNTHLGKIGKESN</sequence>
<dbReference type="RefSeq" id="WP_002664569.1">
    <property type="nucleotide sequence ID" value="NZ_JH932293.1"/>
</dbReference>
<reference evidence="2 3" key="1">
    <citation type="submission" date="2012-07" db="EMBL/GenBank/DDBJ databases">
        <title>The Genome Sequence of Bergeyella zoohelcum ATCC 43767.</title>
        <authorList>
            <consortium name="The Broad Institute Genome Sequencing Platform"/>
            <person name="Earl A."/>
            <person name="Ward D."/>
            <person name="Feldgarden M."/>
            <person name="Gevers D."/>
            <person name="Huys G."/>
            <person name="Walker B."/>
            <person name="Young S.K."/>
            <person name="Zeng Q."/>
            <person name="Gargeya S."/>
            <person name="Fitzgerald M."/>
            <person name="Haas B."/>
            <person name="Abouelleil A."/>
            <person name="Alvarado L."/>
            <person name="Arachchi H.M."/>
            <person name="Berlin A.M."/>
            <person name="Chapman S.B."/>
            <person name="Goldberg J."/>
            <person name="Griggs A."/>
            <person name="Gujja S."/>
            <person name="Hansen M."/>
            <person name="Howarth C."/>
            <person name="Imamovic A."/>
            <person name="Larimer J."/>
            <person name="McCowen C."/>
            <person name="Montmayeur A."/>
            <person name="Murphy C."/>
            <person name="Neiman D."/>
            <person name="Pearson M."/>
            <person name="Priest M."/>
            <person name="Roberts A."/>
            <person name="Saif S."/>
            <person name="Shea T."/>
            <person name="Sisk P."/>
            <person name="Sykes S."/>
            <person name="Wortman J."/>
            <person name="Nusbaum C."/>
            <person name="Birren B."/>
        </authorList>
    </citation>
    <scope>NUCLEOTIDE SEQUENCE [LARGE SCALE GENOMIC DNA]</scope>
    <source>
        <strain evidence="2 3">ATCC 43767</strain>
    </source>
</reference>
<proteinExistence type="predicted"/>
<evidence type="ECO:0000313" key="2">
    <source>
        <dbReference type="EMBL" id="EKB54247.1"/>
    </source>
</evidence>
<evidence type="ECO:0000256" key="1">
    <source>
        <dbReference type="SAM" id="Phobius"/>
    </source>
</evidence>
<dbReference type="EMBL" id="AGYA01000037">
    <property type="protein sequence ID" value="EKB54247.1"/>
    <property type="molecule type" value="Genomic_DNA"/>
</dbReference>
<organism evidence="2 3">
    <name type="scientific">Bergeyella zoohelcum ATCC 43767</name>
    <dbReference type="NCBI Taxonomy" id="883096"/>
    <lineage>
        <taxon>Bacteria</taxon>
        <taxon>Pseudomonadati</taxon>
        <taxon>Bacteroidota</taxon>
        <taxon>Flavobacteriia</taxon>
        <taxon>Flavobacteriales</taxon>
        <taxon>Weeksellaceae</taxon>
        <taxon>Bergeyella</taxon>
    </lineage>
</organism>
<dbReference type="InterPro" id="IPR025356">
    <property type="entry name" value="DUF4260"/>
</dbReference>
<feature type="transmembrane region" description="Helical" evidence="1">
    <location>
        <begin position="57"/>
        <end position="75"/>
    </location>
</feature>
<gene>
    <name evidence="2" type="ORF">HMPREF9699_02059</name>
</gene>
<dbReference type="OrthoDB" id="9813911at2"/>
<dbReference type="PATRIC" id="fig|883096.3.peg.2112"/>
<name>K1LQB0_9FLAO</name>
<evidence type="ECO:0000313" key="3">
    <source>
        <dbReference type="Proteomes" id="UP000006085"/>
    </source>
</evidence>
<evidence type="ECO:0008006" key="4">
    <source>
        <dbReference type="Google" id="ProtNLM"/>
    </source>
</evidence>
<accession>K1LQB0</accession>
<comment type="caution">
    <text evidence="2">The sequence shown here is derived from an EMBL/GenBank/DDBJ whole genome shotgun (WGS) entry which is preliminary data.</text>
</comment>
<dbReference type="Pfam" id="PF14079">
    <property type="entry name" value="DUF4260"/>
    <property type="match status" value="1"/>
</dbReference>
<feature type="transmembrane region" description="Helical" evidence="1">
    <location>
        <begin position="7"/>
        <end position="22"/>
    </location>
</feature>
<keyword evidence="1" id="KW-1133">Transmembrane helix</keyword>
<keyword evidence="1" id="KW-0812">Transmembrane</keyword>
<keyword evidence="1" id="KW-0472">Membrane</keyword>